<organism evidence="1">
    <name type="scientific">Ixodes ricinus</name>
    <name type="common">Common tick</name>
    <name type="synonym">Acarus ricinus</name>
    <dbReference type="NCBI Taxonomy" id="34613"/>
    <lineage>
        <taxon>Eukaryota</taxon>
        <taxon>Metazoa</taxon>
        <taxon>Ecdysozoa</taxon>
        <taxon>Arthropoda</taxon>
        <taxon>Chelicerata</taxon>
        <taxon>Arachnida</taxon>
        <taxon>Acari</taxon>
        <taxon>Parasitiformes</taxon>
        <taxon>Ixodida</taxon>
        <taxon>Ixodoidea</taxon>
        <taxon>Ixodidae</taxon>
        <taxon>Ixodinae</taxon>
        <taxon>Ixodes</taxon>
    </lineage>
</organism>
<reference evidence="1" key="1">
    <citation type="submission" date="2019-12" db="EMBL/GenBank/DDBJ databases">
        <title>An insight into the sialome of adult female Ixodes ricinus ticks feeding for 6 days.</title>
        <authorList>
            <person name="Perner J."/>
            <person name="Ribeiro J.M.C."/>
        </authorList>
    </citation>
    <scope>NUCLEOTIDE SEQUENCE</scope>
    <source>
        <strain evidence="1">Semi-engorged</strain>
        <tissue evidence="1">Salivary glands</tissue>
    </source>
</reference>
<name>A0A6B0U8H2_IXORI</name>
<dbReference type="AlphaFoldDB" id="A0A6B0U8H2"/>
<accession>A0A6B0U8H2</accession>
<sequence>MQLTCIPSLFAILILEAYIAARTFYGVPRKALNLDVFLGFGFLSERIYAPELLAPGDPGAKRTWAILLYKERYSHLLRNCIFTLFTKEPKSKDCGTWTA</sequence>
<proteinExistence type="predicted"/>
<protein>
    <submittedName>
        <fullName evidence="1">Putative secreted protein</fullName>
    </submittedName>
</protein>
<evidence type="ECO:0000313" key="1">
    <source>
        <dbReference type="EMBL" id="MXU87928.1"/>
    </source>
</evidence>
<dbReference type="EMBL" id="GIFC01005845">
    <property type="protein sequence ID" value="MXU87928.1"/>
    <property type="molecule type" value="Transcribed_RNA"/>
</dbReference>